<evidence type="ECO:0000313" key="10">
    <source>
        <dbReference type="Proteomes" id="UP001501047"/>
    </source>
</evidence>
<dbReference type="Gene3D" id="1.10.3720.10">
    <property type="entry name" value="MetI-like"/>
    <property type="match status" value="1"/>
</dbReference>
<evidence type="ECO:0000256" key="2">
    <source>
        <dbReference type="ARBA" id="ARBA00022448"/>
    </source>
</evidence>
<evidence type="ECO:0000256" key="3">
    <source>
        <dbReference type="ARBA" id="ARBA00022475"/>
    </source>
</evidence>
<dbReference type="PANTHER" id="PTHR30465">
    <property type="entry name" value="INNER MEMBRANE ABC TRANSPORTER"/>
    <property type="match status" value="1"/>
</dbReference>
<keyword evidence="10" id="KW-1185">Reference proteome</keyword>
<keyword evidence="2 7" id="KW-0813">Transport</keyword>
<accession>A0ABP3W1P1</accession>
<dbReference type="Pfam" id="PF00528">
    <property type="entry name" value="BPD_transp_1"/>
    <property type="match status" value="1"/>
</dbReference>
<comment type="caution">
    <text evidence="9">The sequence shown here is derived from an EMBL/GenBank/DDBJ whole genome shotgun (WGS) entry which is preliminary data.</text>
</comment>
<keyword evidence="5 7" id="KW-1133">Transmembrane helix</keyword>
<name>A0ABP3W1P1_CLOSU</name>
<dbReference type="PROSITE" id="PS50928">
    <property type="entry name" value="ABC_TM1"/>
    <property type="match status" value="1"/>
</dbReference>
<keyword evidence="4 7" id="KW-0812">Transmembrane</keyword>
<dbReference type="Proteomes" id="UP001501047">
    <property type="component" value="Unassembled WGS sequence"/>
</dbReference>
<feature type="transmembrane region" description="Helical" evidence="7">
    <location>
        <begin position="92"/>
        <end position="109"/>
    </location>
</feature>
<protein>
    <recommendedName>
        <fullName evidence="8">ABC transmembrane type-1 domain-containing protein</fullName>
    </recommendedName>
</protein>
<keyword evidence="3" id="KW-1003">Cell membrane</keyword>
<proteinExistence type="inferred from homology"/>
<evidence type="ECO:0000256" key="7">
    <source>
        <dbReference type="RuleBase" id="RU363032"/>
    </source>
</evidence>
<feature type="transmembrane region" description="Helical" evidence="7">
    <location>
        <begin position="130"/>
        <end position="152"/>
    </location>
</feature>
<dbReference type="CDD" id="cd06261">
    <property type="entry name" value="TM_PBP2"/>
    <property type="match status" value="1"/>
</dbReference>
<feature type="transmembrane region" description="Helical" evidence="7">
    <location>
        <begin position="172"/>
        <end position="191"/>
    </location>
</feature>
<dbReference type="InterPro" id="IPR000515">
    <property type="entry name" value="MetI-like"/>
</dbReference>
<evidence type="ECO:0000256" key="4">
    <source>
        <dbReference type="ARBA" id="ARBA00022692"/>
    </source>
</evidence>
<evidence type="ECO:0000313" key="9">
    <source>
        <dbReference type="EMBL" id="GAA0772843.1"/>
    </source>
</evidence>
<feature type="transmembrane region" description="Helical" evidence="7">
    <location>
        <begin position="280"/>
        <end position="303"/>
    </location>
</feature>
<gene>
    <name evidence="9" type="ORF">GCM10008908_19970</name>
</gene>
<keyword evidence="6 7" id="KW-0472">Membrane</keyword>
<sequence length="314" mass="35130">MKTEIIKVVAKKILMNVLILLVILFLVIAVTGIPLDFDIISSNGKNTPNMEINVIFENMKNNFKIFFSGEAFKVRIQGETVGQLLVKTATKSLSILFFGAILAVILGIPKGIIDSRKNDRSGTIKLLQSLIPLSVPDILIIVLVQIFAIYLYNNGFSILGLGPIPAYGDETLVNAIYPIISISILPAAYIARITATTIEENFTKPYILAARGKGCSRFQIIKKHMMKSIIYGVLSGFPTVIGIMFSSLIIVERLFYYRGMGFYMIFFYTTDLIPPYEGGVAFMTFIVLLAIFYYFIFMIFNILKDIILPKTKSH</sequence>
<organism evidence="9 10">
    <name type="scientific">Clostridium subterminale</name>
    <dbReference type="NCBI Taxonomy" id="1550"/>
    <lineage>
        <taxon>Bacteria</taxon>
        <taxon>Bacillati</taxon>
        <taxon>Bacillota</taxon>
        <taxon>Clostridia</taxon>
        <taxon>Eubacteriales</taxon>
        <taxon>Clostridiaceae</taxon>
        <taxon>Clostridium</taxon>
    </lineage>
</organism>
<evidence type="ECO:0000256" key="5">
    <source>
        <dbReference type="ARBA" id="ARBA00022989"/>
    </source>
</evidence>
<feature type="domain" description="ABC transmembrane type-1" evidence="8">
    <location>
        <begin position="89"/>
        <end position="297"/>
    </location>
</feature>
<evidence type="ECO:0000256" key="6">
    <source>
        <dbReference type="ARBA" id="ARBA00023136"/>
    </source>
</evidence>
<reference evidence="10" key="1">
    <citation type="journal article" date="2019" name="Int. J. Syst. Evol. Microbiol.">
        <title>The Global Catalogue of Microorganisms (GCM) 10K type strain sequencing project: providing services to taxonomists for standard genome sequencing and annotation.</title>
        <authorList>
            <consortium name="The Broad Institute Genomics Platform"/>
            <consortium name="The Broad Institute Genome Sequencing Center for Infectious Disease"/>
            <person name="Wu L."/>
            <person name="Ma J."/>
        </authorList>
    </citation>
    <scope>NUCLEOTIDE SEQUENCE [LARGE SCALE GENOMIC DNA]</scope>
    <source>
        <strain evidence="10">JCM 1417</strain>
    </source>
</reference>
<evidence type="ECO:0000259" key="8">
    <source>
        <dbReference type="PROSITE" id="PS50928"/>
    </source>
</evidence>
<evidence type="ECO:0000256" key="1">
    <source>
        <dbReference type="ARBA" id="ARBA00004651"/>
    </source>
</evidence>
<dbReference type="PANTHER" id="PTHR30465:SF0">
    <property type="entry name" value="OLIGOPEPTIDE TRANSPORT SYSTEM PERMEASE PROTEIN APPB"/>
    <property type="match status" value="1"/>
</dbReference>
<feature type="transmembrane region" description="Helical" evidence="7">
    <location>
        <begin position="12"/>
        <end position="35"/>
    </location>
</feature>
<dbReference type="RefSeq" id="WP_343826037.1">
    <property type="nucleotide sequence ID" value="NZ_BAAACI010000006.1"/>
</dbReference>
<comment type="similarity">
    <text evidence="7">Belongs to the binding-protein-dependent transport system permease family.</text>
</comment>
<dbReference type="InterPro" id="IPR035906">
    <property type="entry name" value="MetI-like_sf"/>
</dbReference>
<dbReference type="EMBL" id="BAAACI010000006">
    <property type="protein sequence ID" value="GAA0772843.1"/>
    <property type="molecule type" value="Genomic_DNA"/>
</dbReference>
<feature type="transmembrane region" description="Helical" evidence="7">
    <location>
        <begin position="229"/>
        <end position="251"/>
    </location>
</feature>
<comment type="subcellular location">
    <subcellularLocation>
        <location evidence="1 7">Cell membrane</location>
        <topology evidence="1 7">Multi-pass membrane protein</topology>
    </subcellularLocation>
</comment>
<dbReference type="SUPFAM" id="SSF161098">
    <property type="entry name" value="MetI-like"/>
    <property type="match status" value="1"/>
</dbReference>